<dbReference type="InterPro" id="IPR004358">
    <property type="entry name" value="Sig_transdc_His_kin-like_C"/>
</dbReference>
<dbReference type="InterPro" id="IPR011110">
    <property type="entry name" value="Reg_prop"/>
</dbReference>
<keyword evidence="4" id="KW-0805">Transcription regulation</keyword>
<dbReference type="Proteomes" id="UP001500936">
    <property type="component" value="Unassembled WGS sequence"/>
</dbReference>
<protein>
    <recommendedName>
        <fullName evidence="2">histidine kinase</fullName>
        <ecNumber evidence="2">2.7.13.3</ecNumber>
    </recommendedName>
</protein>
<dbReference type="InterPro" id="IPR036097">
    <property type="entry name" value="HisK_dim/P_sf"/>
</dbReference>
<dbReference type="SMART" id="SM00388">
    <property type="entry name" value="HisKA"/>
    <property type="match status" value="1"/>
</dbReference>
<dbReference type="SMART" id="SM00342">
    <property type="entry name" value="HTH_ARAC"/>
    <property type="match status" value="1"/>
</dbReference>
<evidence type="ECO:0000313" key="12">
    <source>
        <dbReference type="EMBL" id="GAA4401411.1"/>
    </source>
</evidence>
<keyword evidence="6" id="KW-0804">Transcription</keyword>
<dbReference type="PROSITE" id="PS00041">
    <property type="entry name" value="HTH_ARAC_FAMILY_1"/>
    <property type="match status" value="1"/>
</dbReference>
<dbReference type="InterPro" id="IPR011006">
    <property type="entry name" value="CheY-like_superfamily"/>
</dbReference>
<keyword evidence="5" id="KW-0238">DNA-binding</keyword>
<dbReference type="SUPFAM" id="SSF52172">
    <property type="entry name" value="CheY-like"/>
    <property type="match status" value="1"/>
</dbReference>
<feature type="domain" description="Response regulatory" evidence="11">
    <location>
        <begin position="1155"/>
        <end position="1270"/>
    </location>
</feature>
<dbReference type="InterPro" id="IPR009057">
    <property type="entry name" value="Homeodomain-like_sf"/>
</dbReference>
<feature type="modified residue" description="4-aspartylphosphate" evidence="7">
    <location>
        <position position="1203"/>
    </location>
</feature>
<feature type="domain" description="HTH araC/xylS-type" evidence="9">
    <location>
        <begin position="1308"/>
        <end position="1407"/>
    </location>
</feature>
<evidence type="ECO:0000259" key="9">
    <source>
        <dbReference type="PROSITE" id="PS01124"/>
    </source>
</evidence>
<comment type="caution">
    <text evidence="12">The sequence shown here is derived from an EMBL/GenBank/DDBJ whole genome shotgun (WGS) entry which is preliminary data.</text>
</comment>
<organism evidence="12 13">
    <name type="scientific">Nibrella viscosa</name>
    <dbReference type="NCBI Taxonomy" id="1084524"/>
    <lineage>
        <taxon>Bacteria</taxon>
        <taxon>Pseudomonadati</taxon>
        <taxon>Bacteroidota</taxon>
        <taxon>Cytophagia</taxon>
        <taxon>Cytophagales</taxon>
        <taxon>Spirosomataceae</taxon>
        <taxon>Nibrella</taxon>
    </lineage>
</organism>
<dbReference type="PANTHER" id="PTHR43547:SF2">
    <property type="entry name" value="HYBRID SIGNAL TRANSDUCTION HISTIDINE KINASE C"/>
    <property type="match status" value="1"/>
</dbReference>
<dbReference type="SUPFAM" id="SSF55874">
    <property type="entry name" value="ATPase domain of HSP90 chaperone/DNA topoisomerase II/histidine kinase"/>
    <property type="match status" value="1"/>
</dbReference>
<dbReference type="InterPro" id="IPR003661">
    <property type="entry name" value="HisK_dim/P_dom"/>
</dbReference>
<feature type="domain" description="Histidine kinase" evidence="10">
    <location>
        <begin position="853"/>
        <end position="1109"/>
    </location>
</feature>
<dbReference type="PROSITE" id="PS50110">
    <property type="entry name" value="RESPONSE_REGULATORY"/>
    <property type="match status" value="1"/>
</dbReference>
<evidence type="ECO:0000256" key="8">
    <source>
        <dbReference type="SAM" id="Coils"/>
    </source>
</evidence>
<dbReference type="Pfam" id="PF07495">
    <property type="entry name" value="Y_Y_Y"/>
    <property type="match status" value="1"/>
</dbReference>
<evidence type="ECO:0000256" key="6">
    <source>
        <dbReference type="ARBA" id="ARBA00023163"/>
    </source>
</evidence>
<proteinExistence type="predicted"/>
<dbReference type="EMBL" id="BAABHB010000002">
    <property type="protein sequence ID" value="GAA4401411.1"/>
    <property type="molecule type" value="Genomic_DNA"/>
</dbReference>
<evidence type="ECO:0000256" key="7">
    <source>
        <dbReference type="PROSITE-ProRule" id="PRU00169"/>
    </source>
</evidence>
<dbReference type="InterPro" id="IPR011044">
    <property type="entry name" value="Quino_amine_DH_bsu"/>
</dbReference>
<dbReference type="Gene3D" id="1.10.287.130">
    <property type="match status" value="1"/>
</dbReference>
<accession>A0ABP8K7L3</accession>
<dbReference type="Pfam" id="PF00512">
    <property type="entry name" value="HisKA"/>
    <property type="match status" value="1"/>
</dbReference>
<dbReference type="PANTHER" id="PTHR43547">
    <property type="entry name" value="TWO-COMPONENT HISTIDINE KINASE"/>
    <property type="match status" value="1"/>
</dbReference>
<dbReference type="InterPro" id="IPR001789">
    <property type="entry name" value="Sig_transdc_resp-reg_receiver"/>
</dbReference>
<dbReference type="Gene3D" id="2.130.10.10">
    <property type="entry name" value="YVTN repeat-like/Quinoprotein amine dehydrogenase"/>
    <property type="match status" value="3"/>
</dbReference>
<dbReference type="SUPFAM" id="SSF47384">
    <property type="entry name" value="Homodimeric domain of signal transducing histidine kinase"/>
    <property type="match status" value="1"/>
</dbReference>
<dbReference type="PROSITE" id="PS50109">
    <property type="entry name" value="HIS_KIN"/>
    <property type="match status" value="1"/>
</dbReference>
<dbReference type="SMART" id="SM00448">
    <property type="entry name" value="REC"/>
    <property type="match status" value="1"/>
</dbReference>
<dbReference type="SMART" id="SM00387">
    <property type="entry name" value="HATPase_c"/>
    <property type="match status" value="1"/>
</dbReference>
<comment type="catalytic activity">
    <reaction evidence="1">
        <text>ATP + protein L-histidine = ADP + protein N-phospho-L-histidine.</text>
        <dbReference type="EC" id="2.7.13.3"/>
    </reaction>
</comment>
<dbReference type="Pfam" id="PF00072">
    <property type="entry name" value="Response_reg"/>
    <property type="match status" value="1"/>
</dbReference>
<evidence type="ECO:0000256" key="5">
    <source>
        <dbReference type="ARBA" id="ARBA00023125"/>
    </source>
</evidence>
<dbReference type="EC" id="2.7.13.3" evidence="2"/>
<dbReference type="Pfam" id="PF12833">
    <property type="entry name" value="HTH_18"/>
    <property type="match status" value="1"/>
</dbReference>
<evidence type="ECO:0000259" key="10">
    <source>
        <dbReference type="PROSITE" id="PS50109"/>
    </source>
</evidence>
<reference evidence="13" key="1">
    <citation type="journal article" date="2019" name="Int. J. Syst. Evol. Microbiol.">
        <title>The Global Catalogue of Microorganisms (GCM) 10K type strain sequencing project: providing services to taxonomists for standard genome sequencing and annotation.</title>
        <authorList>
            <consortium name="The Broad Institute Genomics Platform"/>
            <consortium name="The Broad Institute Genome Sequencing Center for Infectious Disease"/>
            <person name="Wu L."/>
            <person name="Ma J."/>
        </authorList>
    </citation>
    <scope>NUCLEOTIDE SEQUENCE [LARGE SCALE GENOMIC DNA]</scope>
    <source>
        <strain evidence="13">JCM 17925</strain>
    </source>
</reference>
<dbReference type="SUPFAM" id="SSF63829">
    <property type="entry name" value="Calcium-dependent phosphotriesterase"/>
    <property type="match status" value="1"/>
</dbReference>
<dbReference type="InterPro" id="IPR011123">
    <property type="entry name" value="Y_Y_Y"/>
</dbReference>
<dbReference type="Gene3D" id="3.40.50.2300">
    <property type="match status" value="1"/>
</dbReference>
<dbReference type="InterPro" id="IPR013783">
    <property type="entry name" value="Ig-like_fold"/>
</dbReference>
<dbReference type="Pfam" id="PF02518">
    <property type="entry name" value="HATPase_c"/>
    <property type="match status" value="1"/>
</dbReference>
<dbReference type="InterPro" id="IPR036890">
    <property type="entry name" value="HATPase_C_sf"/>
</dbReference>
<dbReference type="InterPro" id="IPR018062">
    <property type="entry name" value="HTH_AraC-typ_CS"/>
</dbReference>
<dbReference type="CDD" id="cd17574">
    <property type="entry name" value="REC_OmpR"/>
    <property type="match status" value="1"/>
</dbReference>
<dbReference type="PROSITE" id="PS01124">
    <property type="entry name" value="HTH_ARAC_FAMILY_2"/>
    <property type="match status" value="1"/>
</dbReference>
<sequence>MKSLGFAIGFVICCWQLALGGNPLGGIPLGGNQPYAASVQHYGVENGLAHREVNAILQDRQGFMWFATRFGLNRFDGKTFTTYTKERNGLAVDNIQYMAQDADGLLWLMGWQNPSLIMLFDPQTGTATSFGQRFGPKLLQQQWTGDELLLGSPDGTIFLPGSRHPAVLISYHPKTGLRQVSLPQFRTLRMAHATAHHTVWAIADNSRMVELTPDGRVMHQYYHQSVYLTSWWGYTRNTPFFYAEYTSDQQYKAVYSIDEQGNRRFWPLGTLGIYNPYHRPMPLYLNQLGLIWQEPQLIDPKKGVLLDLKRLGYAIHGDRSICYDRSGRLWLGSSYGLDQVKLAPNRFRRLFYEPTNVPDQMVPVRGIQIIHNELYVNLESKGLFKVNPSGGHPQTLYQPVGSASMRSLAQDRQGRLYAGANEQLLRSDTTLKKWAVSTLPYEDRQQFWAMYAFSDTHMLAGTEQKGLRLIRTTDGQILPFRQYNQFTELAQAHILHIGPDRQGTIWLCTTTGLYTFDPAKGITGRYWSGGQGQYYLPADNFQHFYHDPVGVYWLATANTGLIRWDCLRNQTHSFRRTEGLSNDNIYAVYADRQGHLWLSSDYGIMHFDPVRQTTRTYLVEDGITNVEFNRIAHCQAPDGRIYFGGLNGITAFDPRDFENEPALERPPIYLTTFRQFDPAVGQVVDKTAGVLNTGQIRIPPGDGTSVLEFAFLNFDDASRNVYAYQFEGLGEGWVMQPEPLLRLNHLPYGEYPLLVRAQAANGQWSANTLTIHLVVLRPFYLRQWFLGLVGVLAIAGIWGWLRWRSWAHRQEQQRLQTEIKQATARIEQDKAIIEQQAANLLRLNETRSHFFTNISHEFRTPLTVILGMADEIRNYRPGPDRPGPPLNQMTGLIERNGTNLLRLINQILDLSKLEAGEMHLHPVRADLVSFIRYVGESFHSLAKARDIELGVWSEVARFETDFDKDKLQDILANLLSNALKFTPAGGQVSCRLSLHEGWQPLSPLGYHEELVPTNQLGDTWIQITVSDTGTGISPADLPKVFDRFFQRSNDSTGPNVAGSHRADTLVSGTGIGLSLVRELVGLMGGGLAVRNRSGQEGGAEFVVSLPLMAVGSEPLQSDGLAGGKAHETVSMPVLVNPERNAWTESVAEIGGEKSLLLLVEDNDDVAAYIQVCVAADYRVIRAENGEAGIEQALATMPDLIVSDVMMPLKDGFELCDTLKNDERTSHIPIVLLTARAAVSDRLSGLRRGADAYLIKPFLRAELLVVLGNLMQNRRLLQVYYRQLALGGTGENQPLPDEPAESLEDQFLVKLRTLVEAHLDDATLSAETICRLMGLSRTTLHMKLTALTGMSVSRYVRALRMRKAQDLLTNSGLNISEVAYAVGFDNPKYFIRLFSEEFGVSPGIFRQSARG</sequence>
<evidence type="ECO:0000256" key="3">
    <source>
        <dbReference type="ARBA" id="ARBA00022553"/>
    </source>
</evidence>
<evidence type="ECO:0000256" key="2">
    <source>
        <dbReference type="ARBA" id="ARBA00012438"/>
    </source>
</evidence>
<keyword evidence="3 7" id="KW-0597">Phosphoprotein</keyword>
<evidence type="ECO:0000256" key="4">
    <source>
        <dbReference type="ARBA" id="ARBA00023015"/>
    </source>
</evidence>
<name>A0ABP8K7L3_9BACT</name>
<keyword evidence="8" id="KW-0175">Coiled coil</keyword>
<dbReference type="SUPFAM" id="SSF46689">
    <property type="entry name" value="Homeodomain-like"/>
    <property type="match status" value="1"/>
</dbReference>
<dbReference type="InterPro" id="IPR003594">
    <property type="entry name" value="HATPase_dom"/>
</dbReference>
<gene>
    <name evidence="12" type="ORF">GCM10023187_15570</name>
</gene>
<evidence type="ECO:0000259" key="11">
    <source>
        <dbReference type="PROSITE" id="PS50110"/>
    </source>
</evidence>
<evidence type="ECO:0000313" key="13">
    <source>
        <dbReference type="Proteomes" id="UP001500936"/>
    </source>
</evidence>
<dbReference type="Gene3D" id="3.30.565.10">
    <property type="entry name" value="Histidine kinase-like ATPase, C-terminal domain"/>
    <property type="match status" value="1"/>
</dbReference>
<dbReference type="CDD" id="cd00082">
    <property type="entry name" value="HisKA"/>
    <property type="match status" value="1"/>
</dbReference>
<dbReference type="InterPro" id="IPR018060">
    <property type="entry name" value="HTH_AraC"/>
</dbReference>
<dbReference type="PRINTS" id="PR00344">
    <property type="entry name" value="BCTRLSENSOR"/>
</dbReference>
<feature type="coiled-coil region" evidence="8">
    <location>
        <begin position="812"/>
        <end position="839"/>
    </location>
</feature>
<dbReference type="RefSeq" id="WP_345265652.1">
    <property type="nucleotide sequence ID" value="NZ_BAABHB010000002.1"/>
</dbReference>
<dbReference type="SUPFAM" id="SSF50969">
    <property type="entry name" value="YVTN repeat-like/Quinoprotein amine dehydrogenase"/>
    <property type="match status" value="1"/>
</dbReference>
<dbReference type="Pfam" id="PF07494">
    <property type="entry name" value="Reg_prop"/>
    <property type="match status" value="2"/>
</dbReference>
<dbReference type="InterPro" id="IPR015943">
    <property type="entry name" value="WD40/YVTN_repeat-like_dom_sf"/>
</dbReference>
<dbReference type="Gene3D" id="2.60.40.10">
    <property type="entry name" value="Immunoglobulins"/>
    <property type="match status" value="1"/>
</dbReference>
<evidence type="ECO:0000256" key="1">
    <source>
        <dbReference type="ARBA" id="ARBA00000085"/>
    </source>
</evidence>
<dbReference type="InterPro" id="IPR005467">
    <property type="entry name" value="His_kinase_dom"/>
</dbReference>
<keyword evidence="13" id="KW-1185">Reference proteome</keyword>
<dbReference type="Gene3D" id="1.10.10.60">
    <property type="entry name" value="Homeodomain-like"/>
    <property type="match status" value="1"/>
</dbReference>